<reference evidence="1" key="1">
    <citation type="submission" date="2020-06" db="EMBL/GenBank/DDBJ databases">
        <authorList>
            <consortium name="Plant Systems Biology data submission"/>
        </authorList>
    </citation>
    <scope>NUCLEOTIDE SEQUENCE</scope>
    <source>
        <strain evidence="1">D6</strain>
    </source>
</reference>
<accession>A0A9N8HCK4</accession>
<name>A0A9N8HCK4_9STRA</name>
<dbReference type="Proteomes" id="UP001153069">
    <property type="component" value="Unassembled WGS sequence"/>
</dbReference>
<dbReference type="EMBL" id="CAICTM010000385">
    <property type="protein sequence ID" value="CAB9509351.1"/>
    <property type="molecule type" value="Genomic_DNA"/>
</dbReference>
<gene>
    <name evidence="1" type="ORF">SEMRO_386_G131900.1</name>
</gene>
<comment type="caution">
    <text evidence="1">The sequence shown here is derived from an EMBL/GenBank/DDBJ whole genome shotgun (WGS) entry which is preliminary data.</text>
</comment>
<evidence type="ECO:0000313" key="2">
    <source>
        <dbReference type="Proteomes" id="UP001153069"/>
    </source>
</evidence>
<protein>
    <submittedName>
        <fullName evidence="1">Uncharacterized protein</fullName>
    </submittedName>
</protein>
<dbReference type="AlphaFoldDB" id="A0A9N8HCK4"/>
<dbReference type="OrthoDB" id="420264at2759"/>
<organism evidence="1 2">
    <name type="scientific">Seminavis robusta</name>
    <dbReference type="NCBI Taxonomy" id="568900"/>
    <lineage>
        <taxon>Eukaryota</taxon>
        <taxon>Sar</taxon>
        <taxon>Stramenopiles</taxon>
        <taxon>Ochrophyta</taxon>
        <taxon>Bacillariophyta</taxon>
        <taxon>Bacillariophyceae</taxon>
        <taxon>Bacillariophycidae</taxon>
        <taxon>Naviculales</taxon>
        <taxon>Naviculaceae</taxon>
        <taxon>Seminavis</taxon>
    </lineage>
</organism>
<evidence type="ECO:0000313" key="1">
    <source>
        <dbReference type="EMBL" id="CAB9509351.1"/>
    </source>
</evidence>
<keyword evidence="2" id="KW-1185">Reference proteome</keyword>
<proteinExistence type="predicted"/>
<sequence length="216" mass="24235">MDHIPPGVRAKMEKRVQFAAPLVAVIPRSTAQGDSHQSSSPLAASSGSSFGWYTSKELRAIRKGIHALVDSEKDRKGCQSSQHETRGLEIFLSKVRKDLQRHYARTVLEAQRRIKQTRRLRVDLADTRDDDVMLRGVAEKYSEYARDRAHQIALRDQDDSRRLNGSFIISSSKHNNKEAVLASSSSKKRVLVDHSQRIGRKRPNIAPCGVLVGLNS</sequence>